<dbReference type="RefSeq" id="WP_188704724.1">
    <property type="nucleotide sequence ID" value="NZ_BMLX01000003.1"/>
</dbReference>
<evidence type="ECO:0000256" key="1">
    <source>
        <dbReference type="SAM" id="Phobius"/>
    </source>
</evidence>
<protein>
    <recommendedName>
        <fullName evidence="4">Amino acid transport protein</fullName>
    </recommendedName>
</protein>
<feature type="transmembrane region" description="Helical" evidence="1">
    <location>
        <begin position="6"/>
        <end position="23"/>
    </location>
</feature>
<organism evidence="2 3">
    <name type="scientific">Silvimonas iriomotensis</name>
    <dbReference type="NCBI Taxonomy" id="449662"/>
    <lineage>
        <taxon>Bacteria</taxon>
        <taxon>Pseudomonadati</taxon>
        <taxon>Pseudomonadota</taxon>
        <taxon>Betaproteobacteria</taxon>
        <taxon>Neisseriales</taxon>
        <taxon>Chitinibacteraceae</taxon>
        <taxon>Silvimonas</taxon>
    </lineage>
</organism>
<dbReference type="Proteomes" id="UP000637267">
    <property type="component" value="Unassembled WGS sequence"/>
</dbReference>
<sequence length="70" mass="7837">MLLPTPANLFASVFFSIVGFTALRYGKKRGLRVPIVVGIALMVYPYFISQTWLLYLIGFALCASMFVVRS</sequence>
<reference evidence="3" key="1">
    <citation type="journal article" date="2019" name="Int. J. Syst. Evol. Microbiol.">
        <title>The Global Catalogue of Microorganisms (GCM) 10K type strain sequencing project: providing services to taxonomists for standard genome sequencing and annotation.</title>
        <authorList>
            <consortium name="The Broad Institute Genomics Platform"/>
            <consortium name="The Broad Institute Genome Sequencing Center for Infectious Disease"/>
            <person name="Wu L."/>
            <person name="Ma J."/>
        </authorList>
    </citation>
    <scope>NUCLEOTIDE SEQUENCE [LARGE SCALE GENOMIC DNA]</scope>
    <source>
        <strain evidence="3">CGMCC 1.8859</strain>
    </source>
</reference>
<proteinExistence type="predicted"/>
<keyword evidence="1" id="KW-1133">Transmembrane helix</keyword>
<feature type="transmembrane region" description="Helical" evidence="1">
    <location>
        <begin position="52"/>
        <end position="68"/>
    </location>
</feature>
<evidence type="ECO:0000313" key="3">
    <source>
        <dbReference type="Proteomes" id="UP000637267"/>
    </source>
</evidence>
<name>A0ABQ2PBD5_9NEIS</name>
<keyword evidence="1" id="KW-0472">Membrane</keyword>
<comment type="caution">
    <text evidence="2">The sequence shown here is derived from an EMBL/GenBank/DDBJ whole genome shotgun (WGS) entry which is preliminary data.</text>
</comment>
<accession>A0ABQ2PBD5</accession>
<dbReference type="EMBL" id="BMLX01000003">
    <property type="protein sequence ID" value="GGP22449.1"/>
    <property type="molecule type" value="Genomic_DNA"/>
</dbReference>
<keyword evidence="1" id="KW-0812">Transmembrane</keyword>
<keyword evidence="3" id="KW-1185">Reference proteome</keyword>
<evidence type="ECO:0008006" key="4">
    <source>
        <dbReference type="Google" id="ProtNLM"/>
    </source>
</evidence>
<gene>
    <name evidence="2" type="ORF">GCM10010970_25290</name>
</gene>
<evidence type="ECO:0000313" key="2">
    <source>
        <dbReference type="EMBL" id="GGP22449.1"/>
    </source>
</evidence>